<keyword evidence="11" id="KW-1185">Reference proteome</keyword>
<dbReference type="PRINTS" id="PR01499">
    <property type="entry name" value="TREKCHANNEL"/>
</dbReference>
<keyword evidence="10" id="KW-0813">Transport</keyword>
<dbReference type="GO" id="GO:0005267">
    <property type="term" value="F:potassium channel activity"/>
    <property type="evidence" value="ECO:0007669"/>
    <property type="project" value="InterPro"/>
</dbReference>
<comment type="catalytic activity">
    <reaction evidence="5">
        <text>Rb(+)(in) = Rb(+)(out)</text>
        <dbReference type="Rhea" id="RHEA:78547"/>
        <dbReference type="ChEBI" id="CHEBI:49847"/>
    </reaction>
</comment>
<organism evidence="10 11">
    <name type="scientific">Liparis tanakae</name>
    <name type="common">Tanaka's snailfish</name>
    <dbReference type="NCBI Taxonomy" id="230148"/>
    <lineage>
        <taxon>Eukaryota</taxon>
        <taxon>Metazoa</taxon>
        <taxon>Chordata</taxon>
        <taxon>Craniata</taxon>
        <taxon>Vertebrata</taxon>
        <taxon>Euteleostomi</taxon>
        <taxon>Actinopterygii</taxon>
        <taxon>Neopterygii</taxon>
        <taxon>Teleostei</taxon>
        <taxon>Neoteleostei</taxon>
        <taxon>Acanthomorphata</taxon>
        <taxon>Eupercaria</taxon>
        <taxon>Perciformes</taxon>
        <taxon>Cottioidei</taxon>
        <taxon>Cottales</taxon>
        <taxon>Liparidae</taxon>
        <taxon>Liparis</taxon>
    </lineage>
</organism>
<feature type="region of interest" description="Disordered" evidence="7">
    <location>
        <begin position="92"/>
        <end position="194"/>
    </location>
</feature>
<keyword evidence="8" id="KW-1133">Transmembrane helix</keyword>
<keyword evidence="3" id="KW-1015">Disulfide bond</keyword>
<keyword evidence="10" id="KW-0407">Ion channel</keyword>
<evidence type="ECO:0000256" key="1">
    <source>
        <dbReference type="ARBA" id="ARBA00004651"/>
    </source>
</evidence>
<feature type="transmembrane region" description="Helical" evidence="8">
    <location>
        <begin position="35"/>
        <end position="56"/>
    </location>
</feature>
<keyword evidence="8" id="KW-0812">Transmembrane</keyword>
<feature type="chain" id="PRO_5021190472" evidence="9">
    <location>
        <begin position="23"/>
        <end position="262"/>
    </location>
</feature>
<evidence type="ECO:0000256" key="4">
    <source>
        <dbReference type="ARBA" id="ARBA00034430"/>
    </source>
</evidence>
<gene>
    <name evidence="10" type="primary">KCNK4</name>
    <name evidence="10" type="ORF">EYF80_033733</name>
</gene>
<comment type="subcellular location">
    <subcellularLocation>
        <location evidence="1">Cell membrane</location>
        <topology evidence="1">Multi-pass membrane protein</topology>
    </subcellularLocation>
</comment>
<feature type="compositionally biased region" description="Basic residues" evidence="7">
    <location>
        <begin position="99"/>
        <end position="110"/>
    </location>
</feature>
<keyword evidence="9" id="KW-0732">Signal</keyword>
<evidence type="ECO:0000256" key="3">
    <source>
        <dbReference type="ARBA" id="ARBA00023157"/>
    </source>
</evidence>
<comment type="caution">
    <text evidence="10">The sequence shown here is derived from an EMBL/GenBank/DDBJ whole genome shotgun (WGS) entry which is preliminary data.</text>
</comment>
<accession>A0A4Z2GR22</accession>
<evidence type="ECO:0000256" key="2">
    <source>
        <dbReference type="ARBA" id="ARBA00022475"/>
    </source>
</evidence>
<evidence type="ECO:0000256" key="8">
    <source>
        <dbReference type="SAM" id="Phobius"/>
    </source>
</evidence>
<evidence type="ECO:0000313" key="11">
    <source>
        <dbReference type="Proteomes" id="UP000314294"/>
    </source>
</evidence>
<proteinExistence type="predicted"/>
<feature type="compositionally biased region" description="Basic residues" evidence="7">
    <location>
        <begin position="221"/>
        <end position="232"/>
    </location>
</feature>
<name>A0A4Z2GR22_9TELE</name>
<evidence type="ECO:0000256" key="5">
    <source>
        <dbReference type="ARBA" id="ARBA00044657"/>
    </source>
</evidence>
<protein>
    <submittedName>
        <fullName evidence="10">Potassium channel subfamily K member 4</fullName>
    </submittedName>
</protein>
<feature type="signal peptide" evidence="9">
    <location>
        <begin position="1"/>
        <end position="22"/>
    </location>
</feature>
<sequence>MCCFYTLLLHTLSLYLLKGDSGNEGSDHWYKPLVWFWILLGLAYFASILTMIGNWLRVLSKKTRAEMEELRAHATDWTQNIHNMSVDFRIPGKIDDPFKRRRRKHRHGPRNGHAGSPDADGKEEQQDSESESGSYSSSSSSNESGSGSETDSQVTQTERVPGEKTAEPENVATPPDPHLSQPLDHFGENLAFIDESSDAQSGILHVDPLLDKSQTTCMRSRTPKRRRQRRPVSQKSSPKINGRDKKELSGNPQPVAALPVKA</sequence>
<keyword evidence="8" id="KW-0472">Membrane</keyword>
<evidence type="ECO:0000256" key="7">
    <source>
        <dbReference type="SAM" id="MobiDB-lite"/>
    </source>
</evidence>
<keyword evidence="2" id="KW-1003">Cell membrane</keyword>
<evidence type="ECO:0000313" key="10">
    <source>
        <dbReference type="EMBL" id="TNN56017.1"/>
    </source>
</evidence>
<dbReference type="OrthoDB" id="297496at2759"/>
<dbReference type="GO" id="GO:0005886">
    <property type="term" value="C:plasma membrane"/>
    <property type="evidence" value="ECO:0007669"/>
    <property type="project" value="UniProtKB-SubCell"/>
</dbReference>
<comment type="catalytic activity">
    <reaction evidence="4">
        <text>K(+)(in) = K(+)(out)</text>
        <dbReference type="Rhea" id="RHEA:29463"/>
        <dbReference type="ChEBI" id="CHEBI:29103"/>
    </reaction>
</comment>
<dbReference type="InterPro" id="IPR003976">
    <property type="entry name" value="2pore_dom_K_chnl_TREK"/>
</dbReference>
<comment type="catalytic activity">
    <reaction evidence="6">
        <text>Cs(+)(in) = Cs(+)(out)</text>
        <dbReference type="Rhea" id="RHEA:78555"/>
        <dbReference type="ChEBI" id="CHEBI:49547"/>
    </reaction>
</comment>
<evidence type="ECO:0000256" key="6">
    <source>
        <dbReference type="ARBA" id="ARBA00044691"/>
    </source>
</evidence>
<feature type="region of interest" description="Disordered" evidence="7">
    <location>
        <begin position="206"/>
        <end position="262"/>
    </location>
</feature>
<keyword evidence="10" id="KW-0406">Ion transport</keyword>
<feature type="compositionally biased region" description="Low complexity" evidence="7">
    <location>
        <begin position="131"/>
        <end position="149"/>
    </location>
</feature>
<evidence type="ECO:0000256" key="9">
    <source>
        <dbReference type="SAM" id="SignalP"/>
    </source>
</evidence>
<dbReference type="Proteomes" id="UP000314294">
    <property type="component" value="Unassembled WGS sequence"/>
</dbReference>
<dbReference type="AlphaFoldDB" id="A0A4Z2GR22"/>
<dbReference type="SUPFAM" id="SSF81324">
    <property type="entry name" value="Voltage-gated potassium channels"/>
    <property type="match status" value="1"/>
</dbReference>
<dbReference type="Gene3D" id="1.10.287.70">
    <property type="match status" value="1"/>
</dbReference>
<dbReference type="EMBL" id="SRLO01000438">
    <property type="protein sequence ID" value="TNN56017.1"/>
    <property type="molecule type" value="Genomic_DNA"/>
</dbReference>
<reference evidence="10 11" key="1">
    <citation type="submission" date="2019-03" db="EMBL/GenBank/DDBJ databases">
        <title>First draft genome of Liparis tanakae, snailfish: a comprehensive survey of snailfish specific genes.</title>
        <authorList>
            <person name="Kim W."/>
            <person name="Song I."/>
            <person name="Jeong J.-H."/>
            <person name="Kim D."/>
            <person name="Kim S."/>
            <person name="Ryu S."/>
            <person name="Song J.Y."/>
            <person name="Lee S.K."/>
        </authorList>
    </citation>
    <scope>NUCLEOTIDE SEQUENCE [LARGE SCALE GENOMIC DNA]</scope>
    <source>
        <tissue evidence="10">Muscle</tissue>
    </source>
</reference>